<dbReference type="HOGENOM" id="CLU_019602_18_1_11"/>
<dbReference type="PATRIC" id="fig|1194972.3.peg.2600"/>
<organism evidence="6 7">
    <name type="scientific">Mycolicibacterium vaccae ATCC 25954</name>
    <dbReference type="NCBI Taxonomy" id="1194972"/>
    <lineage>
        <taxon>Bacteria</taxon>
        <taxon>Bacillati</taxon>
        <taxon>Actinomycetota</taxon>
        <taxon>Actinomycetes</taxon>
        <taxon>Mycobacteriales</taxon>
        <taxon>Mycobacteriaceae</taxon>
        <taxon>Mycolicibacterium</taxon>
    </lineage>
</organism>
<dbReference type="AlphaFoldDB" id="K0UPR6"/>
<evidence type="ECO:0000259" key="5">
    <source>
        <dbReference type="SMART" id="SM00062"/>
    </source>
</evidence>
<dbReference type="SUPFAM" id="SSF53850">
    <property type="entry name" value="Periplasmic binding protein-like II"/>
    <property type="match status" value="1"/>
</dbReference>
<dbReference type="Gene3D" id="3.40.190.10">
    <property type="entry name" value="Periplasmic binding protein-like II"/>
    <property type="match status" value="2"/>
</dbReference>
<keyword evidence="7" id="KW-1185">Reference proteome</keyword>
<dbReference type="PROSITE" id="PS01039">
    <property type="entry name" value="SBP_BACTERIAL_3"/>
    <property type="match status" value="1"/>
</dbReference>
<dbReference type="PANTHER" id="PTHR35936">
    <property type="entry name" value="MEMBRANE-BOUND LYTIC MUREIN TRANSGLYCOSYLASE F"/>
    <property type="match status" value="1"/>
</dbReference>
<evidence type="ECO:0000256" key="1">
    <source>
        <dbReference type="ARBA" id="ARBA00004196"/>
    </source>
</evidence>
<evidence type="ECO:0000256" key="4">
    <source>
        <dbReference type="RuleBase" id="RU003744"/>
    </source>
</evidence>
<comment type="similarity">
    <text evidence="2 4">Belongs to the bacterial solute-binding protein 3 family.</text>
</comment>
<accession>K0UPR6</accession>
<dbReference type="Proteomes" id="UP000006072">
    <property type="component" value="Unassembled WGS sequence"/>
</dbReference>
<name>K0UPR6_MYCVA</name>
<protein>
    <recommendedName>
        <fullName evidence="5">Solute-binding protein family 3/N-terminal domain-containing protein</fullName>
    </recommendedName>
</protein>
<keyword evidence="3" id="KW-0732">Signal</keyword>
<evidence type="ECO:0000313" key="7">
    <source>
        <dbReference type="Proteomes" id="UP000006072"/>
    </source>
</evidence>
<evidence type="ECO:0000313" key="6">
    <source>
        <dbReference type="EMBL" id="EJZ09152.1"/>
    </source>
</evidence>
<dbReference type="CDD" id="cd01004">
    <property type="entry name" value="PBP2_MidA_like"/>
    <property type="match status" value="1"/>
</dbReference>
<evidence type="ECO:0000256" key="2">
    <source>
        <dbReference type="ARBA" id="ARBA00010333"/>
    </source>
</evidence>
<dbReference type="SMART" id="SM00062">
    <property type="entry name" value="PBPb"/>
    <property type="match status" value="1"/>
</dbReference>
<dbReference type="Pfam" id="PF00497">
    <property type="entry name" value="SBP_bac_3"/>
    <property type="match status" value="1"/>
</dbReference>
<dbReference type="InterPro" id="IPR018313">
    <property type="entry name" value="SBP_3_CS"/>
</dbReference>
<gene>
    <name evidence="6" type="ORF">MVAC_13006</name>
</gene>
<dbReference type="eggNOG" id="COG0834">
    <property type="taxonomic scope" value="Bacteria"/>
</dbReference>
<proteinExistence type="inferred from homology"/>
<comment type="caution">
    <text evidence="6">The sequence shown here is derived from an EMBL/GenBank/DDBJ whole genome shotgun (WGS) entry which is preliminary data.</text>
</comment>
<reference evidence="6 7" key="1">
    <citation type="journal article" date="2012" name="J. Bacteriol.">
        <title>Complete Genome Sequence of Mycobacterium vaccae Type Strain ATCC 25954.</title>
        <authorList>
            <person name="Ho Y.S."/>
            <person name="Adroub S.A."/>
            <person name="Abadi M."/>
            <person name="Al Alwan B."/>
            <person name="Alkhateeb R."/>
            <person name="Gao G."/>
            <person name="Ragab A."/>
            <person name="Ali S."/>
            <person name="van Soolingen D."/>
            <person name="Bitter W."/>
            <person name="Pain A."/>
            <person name="Abdallah A.M."/>
        </authorList>
    </citation>
    <scope>NUCLEOTIDE SEQUENCE [LARGE SCALE GENOMIC DNA]</scope>
    <source>
        <strain evidence="6 7">ATCC 25954</strain>
    </source>
</reference>
<dbReference type="EMBL" id="ALQA01000024">
    <property type="protein sequence ID" value="EJZ09152.1"/>
    <property type="molecule type" value="Genomic_DNA"/>
</dbReference>
<dbReference type="PANTHER" id="PTHR35936:SF17">
    <property type="entry name" value="ARGININE-BINDING EXTRACELLULAR PROTEIN ARTP"/>
    <property type="match status" value="1"/>
</dbReference>
<dbReference type="GO" id="GO:0030313">
    <property type="term" value="C:cell envelope"/>
    <property type="evidence" value="ECO:0007669"/>
    <property type="project" value="UniProtKB-SubCell"/>
</dbReference>
<dbReference type="InterPro" id="IPR001638">
    <property type="entry name" value="Solute-binding_3/MltF_N"/>
</dbReference>
<comment type="subcellular location">
    <subcellularLocation>
        <location evidence="1">Cell envelope</location>
    </subcellularLocation>
</comment>
<sequence length="305" mass="31526">MLLSGVLAVGLTACGGSQTGAGQPEATEGQAAIPDNAALIAEIQPDPELSAALPPAIAESKTVNLGSNIQSAPNNFYAGDGTTPIGYEVDLAKAIGSKLGVEMAYQDMAFGSLITSLQSGRIDMTMAAMNDTKERQQQIDFVDYFSSGITIMVQKGNPEGITGPDTLCGKNIAVVQGTSHQKFATAQSEKCVQAGEPAINVTATDSDTQNQNQLRTGRVAAILNDLPSAVYISRTANDGNAFDVVPGPPIEGGPYGIGFAKTNTALRDSVNQALSSLIEDGTYLKILQSWGVEQGALTQTAINGG</sequence>
<evidence type="ECO:0000256" key="3">
    <source>
        <dbReference type="ARBA" id="ARBA00022729"/>
    </source>
</evidence>
<feature type="domain" description="Solute-binding protein family 3/N-terminal" evidence="5">
    <location>
        <begin position="62"/>
        <end position="294"/>
    </location>
</feature>